<evidence type="ECO:0000256" key="4">
    <source>
        <dbReference type="ARBA" id="ARBA00022827"/>
    </source>
</evidence>
<keyword evidence="3" id="KW-0285">Flavoprotein</keyword>
<dbReference type="Gene3D" id="1.20.140.10">
    <property type="entry name" value="Butyryl-CoA Dehydrogenase, subunit A, domain 3"/>
    <property type="match status" value="1"/>
</dbReference>
<keyword evidence="5" id="KW-0560">Oxidoreductase</keyword>
<comment type="cofactor">
    <cofactor evidence="1">
        <name>FAD</name>
        <dbReference type="ChEBI" id="CHEBI:57692"/>
    </cofactor>
</comment>
<dbReference type="InterPro" id="IPR037069">
    <property type="entry name" value="AcylCoA_DH/ox_N_sf"/>
</dbReference>
<evidence type="ECO:0000256" key="5">
    <source>
        <dbReference type="ARBA" id="ARBA00023002"/>
    </source>
</evidence>
<dbReference type="Gene3D" id="1.10.540.10">
    <property type="entry name" value="Acyl-CoA dehydrogenase/oxidase, N-terminal domain"/>
    <property type="match status" value="1"/>
</dbReference>
<evidence type="ECO:0000313" key="9">
    <source>
        <dbReference type="Proteomes" id="UP001267638"/>
    </source>
</evidence>
<name>A0ABU1X1T9_SPHXE</name>
<protein>
    <submittedName>
        <fullName evidence="8">Alkylation response protein AidB-like acyl-CoA dehydrogenase</fullName>
    </submittedName>
</protein>
<dbReference type="Proteomes" id="UP001267638">
    <property type="component" value="Unassembled WGS sequence"/>
</dbReference>
<comment type="caution">
    <text evidence="8">The sequence shown here is derived from an EMBL/GenBank/DDBJ whole genome shotgun (WGS) entry which is preliminary data.</text>
</comment>
<dbReference type="InterPro" id="IPR009100">
    <property type="entry name" value="AcylCoA_DH/oxidase_NM_dom_sf"/>
</dbReference>
<dbReference type="Pfam" id="PF02771">
    <property type="entry name" value="Acyl-CoA_dh_N"/>
    <property type="match status" value="1"/>
</dbReference>
<keyword evidence="4" id="KW-0274">FAD</keyword>
<dbReference type="Pfam" id="PF00441">
    <property type="entry name" value="Acyl-CoA_dh_1"/>
    <property type="match status" value="1"/>
</dbReference>
<gene>
    <name evidence="8" type="ORF">J2W40_002390</name>
</gene>
<dbReference type="EMBL" id="JAVDWV010000010">
    <property type="protein sequence ID" value="MDR7155558.1"/>
    <property type="molecule type" value="Genomic_DNA"/>
</dbReference>
<dbReference type="InterPro" id="IPR036250">
    <property type="entry name" value="AcylCo_DH-like_C"/>
</dbReference>
<dbReference type="InterPro" id="IPR046373">
    <property type="entry name" value="Acyl-CoA_Oxase/DH_mid-dom_sf"/>
</dbReference>
<dbReference type="Gene3D" id="2.40.110.10">
    <property type="entry name" value="Butyryl-CoA Dehydrogenase, subunit A, domain 2"/>
    <property type="match status" value="1"/>
</dbReference>
<feature type="domain" description="Acyl-CoA dehydrogenase/oxidase C-terminal" evidence="6">
    <location>
        <begin position="222"/>
        <end position="346"/>
    </location>
</feature>
<evidence type="ECO:0000256" key="1">
    <source>
        <dbReference type="ARBA" id="ARBA00001974"/>
    </source>
</evidence>
<dbReference type="PANTHER" id="PTHR43884:SF20">
    <property type="entry name" value="ACYL-COA DEHYDROGENASE FADE28"/>
    <property type="match status" value="1"/>
</dbReference>
<sequence length="370" mass="38964">MNFDLSDEQAMLRDLVQRFGADRYDAAKRLAYLREPRGFADANWAMLAETGLLAFALPEEAGGFGGSPVDIITVMEALGRFVAVEPVLPALIMGAGLVAKAGTQAQRDALLPAIVGGEAIVALALFEKQARFGLDQVRTRVTGGRISGAKQMVLGGGHANAFIVAARADEGAPLTLHLVEAGAPGVSIEPYRLVDGSHAADVRFADTPAEPMAGGEAELAGVMDQARLAVSAELLGLMEMMFAATLDYLKTRQQFGQPLGSFQALQHRMADCYARLELSRSQLYRAAGAGADGRAAAIVGAKAYIAQSAVHIGEESVQLHGGIGTTEELLVGQAFKRVMALVTLLGDGDHDLDAYIAMTTKAAREDQARA</sequence>
<dbReference type="CDD" id="cd00567">
    <property type="entry name" value="ACAD"/>
    <property type="match status" value="1"/>
</dbReference>
<dbReference type="InterPro" id="IPR009075">
    <property type="entry name" value="AcylCo_DH/oxidase_C"/>
</dbReference>
<comment type="similarity">
    <text evidence="2">Belongs to the acyl-CoA dehydrogenase family.</text>
</comment>
<evidence type="ECO:0000259" key="6">
    <source>
        <dbReference type="Pfam" id="PF00441"/>
    </source>
</evidence>
<dbReference type="RefSeq" id="WP_310224960.1">
    <property type="nucleotide sequence ID" value="NZ_JAVDWV010000010.1"/>
</dbReference>
<dbReference type="SUPFAM" id="SSF56645">
    <property type="entry name" value="Acyl-CoA dehydrogenase NM domain-like"/>
    <property type="match status" value="1"/>
</dbReference>
<evidence type="ECO:0000256" key="3">
    <source>
        <dbReference type="ARBA" id="ARBA00022630"/>
    </source>
</evidence>
<evidence type="ECO:0000256" key="2">
    <source>
        <dbReference type="ARBA" id="ARBA00009347"/>
    </source>
</evidence>
<feature type="domain" description="Acyl-CoA dehydrogenase/oxidase N-terminal" evidence="7">
    <location>
        <begin position="6"/>
        <end position="118"/>
    </location>
</feature>
<dbReference type="PANTHER" id="PTHR43884">
    <property type="entry name" value="ACYL-COA DEHYDROGENASE"/>
    <property type="match status" value="1"/>
</dbReference>
<proteinExistence type="inferred from homology"/>
<evidence type="ECO:0000313" key="8">
    <source>
        <dbReference type="EMBL" id="MDR7155558.1"/>
    </source>
</evidence>
<accession>A0ABU1X1T9</accession>
<reference evidence="8 9" key="1">
    <citation type="submission" date="2023-07" db="EMBL/GenBank/DDBJ databases">
        <title>Sorghum-associated microbial communities from plants grown in Nebraska, USA.</title>
        <authorList>
            <person name="Schachtman D."/>
        </authorList>
    </citation>
    <scope>NUCLEOTIDE SEQUENCE [LARGE SCALE GENOMIC DNA]</scope>
    <source>
        <strain evidence="8 9">4256</strain>
    </source>
</reference>
<organism evidence="8 9">
    <name type="scientific">Sphingobium xenophagum</name>
    <dbReference type="NCBI Taxonomy" id="121428"/>
    <lineage>
        <taxon>Bacteria</taxon>
        <taxon>Pseudomonadati</taxon>
        <taxon>Pseudomonadota</taxon>
        <taxon>Alphaproteobacteria</taxon>
        <taxon>Sphingomonadales</taxon>
        <taxon>Sphingomonadaceae</taxon>
        <taxon>Sphingobium</taxon>
    </lineage>
</organism>
<keyword evidence="9" id="KW-1185">Reference proteome</keyword>
<dbReference type="SUPFAM" id="SSF47203">
    <property type="entry name" value="Acyl-CoA dehydrogenase C-terminal domain-like"/>
    <property type="match status" value="1"/>
</dbReference>
<evidence type="ECO:0000259" key="7">
    <source>
        <dbReference type="Pfam" id="PF02771"/>
    </source>
</evidence>
<dbReference type="InterPro" id="IPR013786">
    <property type="entry name" value="AcylCoA_DH/ox_N"/>
</dbReference>